<dbReference type="InterPro" id="IPR014743">
    <property type="entry name" value="Cl-channel_core"/>
</dbReference>
<evidence type="ECO:0000256" key="6">
    <source>
        <dbReference type="ARBA" id="ARBA00023136"/>
    </source>
</evidence>
<dbReference type="Proteomes" id="UP000783390">
    <property type="component" value="Unassembled WGS sequence"/>
</dbReference>
<dbReference type="RefSeq" id="WP_209795780.1">
    <property type="nucleotide sequence ID" value="NZ_JAGGJZ010000001.1"/>
</dbReference>
<feature type="domain" description="RCK C-terminal" evidence="9">
    <location>
        <begin position="433"/>
        <end position="515"/>
    </location>
</feature>
<keyword evidence="2" id="KW-0813">Transport</keyword>
<sequence>MNNKISKMYKMINSSNLRVVLESILVGGIAGLIVSIYRLTLKYINVYTTLAYDFMRVHWFYIILGLVILMGIGYIVGYMVKKDSMISGSGIPQIEGILTGYFKSTSPLKILINKFIGGVLAIGSGLSLGIEGPSIQLGASFANFFGDITKRLKLEKRFLISSGAGAGLAAAFNAPFAGVMFVLEEVHKKFTPILFVSAIAASVTSDVVTWAFFGRKPILEVEGIIAIPFKYYLFLIALGIVVGVAGAFYNYVLIKTINLYEKIKVSLPIRMMIPFVVAMFFGLFLPEVLGGGNELINQILVNGVILKFAIILLIGKFVFSMISFASGTPGGILFPLLTLGALIGIIFGECSIQFLGVDEIYLINFILLAMAGMFASIVRAPITGLVLVCEMSGSFTEFGSIVLVCGISYLVAELLKSDPVYESLFKLRLESQNGELKYEDNSEIMVAYTVSMGSKIAGRKLREINLPENALVVSIEREGDTIIPNGDTVIMAGDCINALVNESKEIILRKKLEQLCDLS</sequence>
<keyword evidence="6 8" id="KW-0472">Membrane</keyword>
<feature type="transmembrane region" description="Helical" evidence="8">
    <location>
        <begin position="360"/>
        <end position="378"/>
    </location>
</feature>
<feature type="transmembrane region" description="Helical" evidence="8">
    <location>
        <begin position="331"/>
        <end position="348"/>
    </location>
</feature>
<feature type="transmembrane region" description="Helical" evidence="8">
    <location>
        <begin position="272"/>
        <end position="292"/>
    </location>
</feature>
<dbReference type="Pfam" id="PF00654">
    <property type="entry name" value="Voltage_CLC"/>
    <property type="match status" value="1"/>
</dbReference>
<dbReference type="SUPFAM" id="SSF116726">
    <property type="entry name" value="TrkA C-terminal domain-like"/>
    <property type="match status" value="1"/>
</dbReference>
<dbReference type="SUPFAM" id="SSF81340">
    <property type="entry name" value="Clc chloride channel"/>
    <property type="match status" value="1"/>
</dbReference>
<keyword evidence="3 8" id="KW-0812">Transmembrane</keyword>
<dbReference type="Pfam" id="PF02080">
    <property type="entry name" value="TrkA_C"/>
    <property type="match status" value="1"/>
</dbReference>
<keyword evidence="5" id="KW-0406">Ion transport</keyword>
<keyword evidence="7" id="KW-0868">Chloride</keyword>
<dbReference type="Gene3D" id="3.30.70.1450">
    <property type="entry name" value="Regulator of K+ conductance, C-terminal domain"/>
    <property type="match status" value="1"/>
</dbReference>
<comment type="caution">
    <text evidence="10">The sequence shown here is derived from an EMBL/GenBank/DDBJ whole genome shotgun (WGS) entry which is preliminary data.</text>
</comment>
<keyword evidence="11" id="KW-1185">Reference proteome</keyword>
<accession>A0ABS4EYK3</accession>
<evidence type="ECO:0000313" key="11">
    <source>
        <dbReference type="Proteomes" id="UP000783390"/>
    </source>
</evidence>
<feature type="transmembrane region" description="Helical" evidence="8">
    <location>
        <begin position="233"/>
        <end position="252"/>
    </location>
</feature>
<evidence type="ECO:0000256" key="5">
    <source>
        <dbReference type="ARBA" id="ARBA00023065"/>
    </source>
</evidence>
<comment type="subcellular location">
    <subcellularLocation>
        <location evidence="1">Membrane</location>
        <topology evidence="1">Multi-pass membrane protein</topology>
    </subcellularLocation>
</comment>
<proteinExistence type="predicted"/>
<feature type="transmembrane region" description="Helical" evidence="8">
    <location>
        <begin position="398"/>
        <end position="415"/>
    </location>
</feature>
<organism evidence="10 11">
    <name type="scientific">Clostridium moniliforme</name>
    <dbReference type="NCBI Taxonomy" id="39489"/>
    <lineage>
        <taxon>Bacteria</taxon>
        <taxon>Bacillati</taxon>
        <taxon>Bacillota</taxon>
        <taxon>Clostridia</taxon>
        <taxon>Eubacteriales</taxon>
        <taxon>Clostridiaceae</taxon>
        <taxon>Clostridium</taxon>
    </lineage>
</organism>
<evidence type="ECO:0000256" key="7">
    <source>
        <dbReference type="ARBA" id="ARBA00023214"/>
    </source>
</evidence>
<feature type="transmembrane region" description="Helical" evidence="8">
    <location>
        <begin position="20"/>
        <end position="39"/>
    </location>
</feature>
<evidence type="ECO:0000256" key="8">
    <source>
        <dbReference type="SAM" id="Phobius"/>
    </source>
</evidence>
<feature type="transmembrane region" description="Helical" evidence="8">
    <location>
        <begin position="158"/>
        <end position="181"/>
    </location>
</feature>
<evidence type="ECO:0000313" key="10">
    <source>
        <dbReference type="EMBL" id="MBP1889074.1"/>
    </source>
</evidence>
<dbReference type="CDD" id="cd01031">
    <property type="entry name" value="EriC"/>
    <property type="match status" value="1"/>
</dbReference>
<dbReference type="Gene3D" id="1.10.3080.10">
    <property type="entry name" value="Clc chloride channel"/>
    <property type="match status" value="1"/>
</dbReference>
<dbReference type="InterPro" id="IPR006037">
    <property type="entry name" value="RCK_C"/>
</dbReference>
<reference evidence="10 11" key="1">
    <citation type="submission" date="2021-03" db="EMBL/GenBank/DDBJ databases">
        <title>Genomic Encyclopedia of Type Strains, Phase IV (KMG-IV): sequencing the most valuable type-strain genomes for metagenomic binning, comparative biology and taxonomic classification.</title>
        <authorList>
            <person name="Goeker M."/>
        </authorList>
    </citation>
    <scope>NUCLEOTIDE SEQUENCE [LARGE SCALE GENOMIC DNA]</scope>
    <source>
        <strain evidence="10 11">DSM 3984</strain>
    </source>
</reference>
<dbReference type="InterPro" id="IPR001807">
    <property type="entry name" value="ClC"/>
</dbReference>
<dbReference type="PANTHER" id="PTHR45711:SF6">
    <property type="entry name" value="CHLORIDE CHANNEL PROTEIN"/>
    <property type="match status" value="1"/>
</dbReference>
<evidence type="ECO:0000256" key="4">
    <source>
        <dbReference type="ARBA" id="ARBA00022989"/>
    </source>
</evidence>
<name>A0ABS4EYK3_9CLOT</name>
<dbReference type="EMBL" id="JAGGJZ010000001">
    <property type="protein sequence ID" value="MBP1889074.1"/>
    <property type="molecule type" value="Genomic_DNA"/>
</dbReference>
<keyword evidence="4 8" id="KW-1133">Transmembrane helix</keyword>
<dbReference type="PROSITE" id="PS51202">
    <property type="entry name" value="RCK_C"/>
    <property type="match status" value="1"/>
</dbReference>
<dbReference type="PRINTS" id="PR00762">
    <property type="entry name" value="CLCHANNEL"/>
</dbReference>
<evidence type="ECO:0000256" key="2">
    <source>
        <dbReference type="ARBA" id="ARBA00022448"/>
    </source>
</evidence>
<evidence type="ECO:0000256" key="3">
    <source>
        <dbReference type="ARBA" id="ARBA00022692"/>
    </source>
</evidence>
<gene>
    <name evidence="10" type="ORF">J2Z53_000653</name>
</gene>
<protein>
    <submittedName>
        <fullName evidence="10">H+/Cl- antiporter ClcA</fullName>
    </submittedName>
</protein>
<dbReference type="InterPro" id="IPR036721">
    <property type="entry name" value="RCK_C_sf"/>
</dbReference>
<feature type="transmembrane region" description="Helical" evidence="8">
    <location>
        <begin position="304"/>
        <end position="325"/>
    </location>
</feature>
<evidence type="ECO:0000256" key="1">
    <source>
        <dbReference type="ARBA" id="ARBA00004141"/>
    </source>
</evidence>
<feature type="transmembrane region" description="Helical" evidence="8">
    <location>
        <begin position="193"/>
        <end position="213"/>
    </location>
</feature>
<evidence type="ECO:0000259" key="9">
    <source>
        <dbReference type="PROSITE" id="PS51202"/>
    </source>
</evidence>
<feature type="transmembrane region" description="Helical" evidence="8">
    <location>
        <begin position="59"/>
        <end position="80"/>
    </location>
</feature>
<dbReference type="PANTHER" id="PTHR45711">
    <property type="entry name" value="CHLORIDE CHANNEL PROTEIN"/>
    <property type="match status" value="1"/>
</dbReference>